<sequence length="394" mass="40686">MRIARTLLAQATSTSTTTTVEPGLMLLNNTSATSNSTGGFFTDADNEDGAGFTEGQTVLLALLATLLPLLLIVLIVFSARVVWRKYGGASSGDDAPGLRRAESSEPNAAKSAASMGHLLPEELKASESQSTVTPSVDDLCETTKSPLLSSTTQRAATSGPPSVAPLSHNQASAKSANGSIITLTMQNNHLIVETETAGDADVLTQTSSDAVSTDSVMLEGGGSGADVSAQVHAPPSPPCFTGLSVSSTSLSAAPSYCYSTQTAYGATPLCQPITRPLLLATADERRHAPDDPNHISAKILRRRLHSAYSQVLDDAEFAPNHHRSASLPPIRFTRTNTVTAEAPPAMLAPVVPRGAGKFKSRNSLPCINPPLLGKIFGGSGGGTAASDKPASIAE</sequence>
<evidence type="ECO:0000313" key="4">
    <source>
        <dbReference type="Proteomes" id="UP000494165"/>
    </source>
</evidence>
<feature type="transmembrane region" description="Helical" evidence="2">
    <location>
        <begin position="58"/>
        <end position="77"/>
    </location>
</feature>
<feature type="compositionally biased region" description="Polar residues" evidence="1">
    <location>
        <begin position="142"/>
        <end position="160"/>
    </location>
</feature>
<keyword evidence="4" id="KW-1185">Reference proteome</keyword>
<gene>
    <name evidence="3" type="ORF">CLODIP_2_CD09135</name>
</gene>
<keyword evidence="2" id="KW-1133">Transmembrane helix</keyword>
<proteinExistence type="predicted"/>
<evidence type="ECO:0000256" key="2">
    <source>
        <dbReference type="SAM" id="Phobius"/>
    </source>
</evidence>
<dbReference type="Proteomes" id="UP000494165">
    <property type="component" value="Unassembled WGS sequence"/>
</dbReference>
<keyword evidence="2" id="KW-0472">Membrane</keyword>
<dbReference type="OrthoDB" id="6362812at2759"/>
<evidence type="ECO:0000313" key="3">
    <source>
        <dbReference type="EMBL" id="CAB3376778.1"/>
    </source>
</evidence>
<keyword evidence="2" id="KW-0812">Transmembrane</keyword>
<accession>A0A8S1D8B5</accession>
<reference evidence="3 4" key="1">
    <citation type="submission" date="2020-04" db="EMBL/GenBank/DDBJ databases">
        <authorList>
            <person name="Alioto T."/>
            <person name="Alioto T."/>
            <person name="Gomez Garrido J."/>
        </authorList>
    </citation>
    <scope>NUCLEOTIDE SEQUENCE [LARGE SCALE GENOMIC DNA]</scope>
</reference>
<dbReference type="EMBL" id="CADEPI010000132">
    <property type="protein sequence ID" value="CAB3376778.1"/>
    <property type="molecule type" value="Genomic_DNA"/>
</dbReference>
<dbReference type="AlphaFoldDB" id="A0A8S1D8B5"/>
<name>A0A8S1D8B5_9INSE</name>
<feature type="region of interest" description="Disordered" evidence="1">
    <location>
        <begin position="88"/>
        <end position="171"/>
    </location>
</feature>
<comment type="caution">
    <text evidence="3">The sequence shown here is derived from an EMBL/GenBank/DDBJ whole genome shotgun (WGS) entry which is preliminary data.</text>
</comment>
<organism evidence="3 4">
    <name type="scientific">Cloeon dipterum</name>
    <dbReference type="NCBI Taxonomy" id="197152"/>
    <lineage>
        <taxon>Eukaryota</taxon>
        <taxon>Metazoa</taxon>
        <taxon>Ecdysozoa</taxon>
        <taxon>Arthropoda</taxon>
        <taxon>Hexapoda</taxon>
        <taxon>Insecta</taxon>
        <taxon>Pterygota</taxon>
        <taxon>Palaeoptera</taxon>
        <taxon>Ephemeroptera</taxon>
        <taxon>Pisciforma</taxon>
        <taxon>Baetidae</taxon>
        <taxon>Cloeon</taxon>
    </lineage>
</organism>
<evidence type="ECO:0000256" key="1">
    <source>
        <dbReference type="SAM" id="MobiDB-lite"/>
    </source>
</evidence>
<protein>
    <submittedName>
        <fullName evidence="3">Uncharacterized protein</fullName>
    </submittedName>
</protein>